<evidence type="ECO:0000313" key="1">
    <source>
        <dbReference type="EMBL" id="RNJ49387.1"/>
    </source>
</evidence>
<organism evidence="1 2">
    <name type="scientific">Methylocystis hirsuta</name>
    <dbReference type="NCBI Taxonomy" id="369798"/>
    <lineage>
        <taxon>Bacteria</taxon>
        <taxon>Pseudomonadati</taxon>
        <taxon>Pseudomonadota</taxon>
        <taxon>Alphaproteobacteria</taxon>
        <taxon>Hyphomicrobiales</taxon>
        <taxon>Methylocystaceae</taxon>
        <taxon>Methylocystis</taxon>
    </lineage>
</organism>
<sequence>MATIFVDFSPVERDIHRVLSKAADAAQAERAVMWGLNQVGAKALTKTRRELVAQTSVPYGRIMKHVIGNRAHPNRMSYRIEASDKAIPLKEFLHGTVRAGQKSVPYRAWGKSLVARGHAFIMGTGGGGKARFRRGKLQKGGSGGLVPVKRVASGHKAGSLKAMWGPVVPLQMLSESRPTFAYLTSVVPVEFVPVLEQKLDAIMAGAGGKTR</sequence>
<proteinExistence type="predicted"/>
<comment type="caution">
    <text evidence="1">The sequence shown here is derived from an EMBL/GenBank/DDBJ whole genome shotgun (WGS) entry which is preliminary data.</text>
</comment>
<keyword evidence="2" id="KW-1185">Reference proteome</keyword>
<dbReference type="OrthoDB" id="7840472at2"/>
<reference evidence="1 2" key="1">
    <citation type="submission" date="2018-08" db="EMBL/GenBank/DDBJ databases">
        <title>Genome sequence of Methylocystis hirsuta CSC1, a methanotroph able to accumulate PHAs.</title>
        <authorList>
            <person name="Bordel S."/>
            <person name="Rodriguez E."/>
            <person name="Gancedo J."/>
            <person name="Munoz R."/>
        </authorList>
    </citation>
    <scope>NUCLEOTIDE SEQUENCE [LARGE SCALE GENOMIC DNA]</scope>
    <source>
        <strain evidence="1 2">CSC1</strain>
    </source>
</reference>
<accession>A0A3M9XM79</accession>
<dbReference type="EMBL" id="QWDD01000001">
    <property type="protein sequence ID" value="RNJ49387.1"/>
    <property type="molecule type" value="Genomic_DNA"/>
</dbReference>
<dbReference type="AlphaFoldDB" id="A0A3M9XM79"/>
<name>A0A3M9XM79_9HYPH</name>
<protein>
    <submittedName>
        <fullName evidence="1">Uncharacterized protein</fullName>
    </submittedName>
</protein>
<dbReference type="RefSeq" id="WP_123175353.1">
    <property type="nucleotide sequence ID" value="NZ_QWDD01000001.1"/>
</dbReference>
<gene>
    <name evidence="1" type="ORF">D1O30_07005</name>
</gene>
<dbReference type="Proteomes" id="UP000268623">
    <property type="component" value="Unassembled WGS sequence"/>
</dbReference>
<evidence type="ECO:0000313" key="2">
    <source>
        <dbReference type="Proteomes" id="UP000268623"/>
    </source>
</evidence>